<keyword evidence="5" id="KW-1185">Reference proteome</keyword>
<dbReference type="InterPro" id="IPR013632">
    <property type="entry name" value="Rad51_C"/>
</dbReference>
<dbReference type="GO" id="GO:0007131">
    <property type="term" value="P:reciprocal meiotic recombination"/>
    <property type="evidence" value="ECO:0007669"/>
    <property type="project" value="TreeGrafter"/>
</dbReference>
<evidence type="ECO:0000259" key="3">
    <source>
        <dbReference type="PROSITE" id="PS50162"/>
    </source>
</evidence>
<dbReference type="AlphaFoldDB" id="A0A3S3P314"/>
<name>A0A3S3P314_9ACAR</name>
<dbReference type="SUPFAM" id="SSF52540">
    <property type="entry name" value="P-loop containing nucleoside triphosphate hydrolases"/>
    <property type="match status" value="1"/>
</dbReference>
<evidence type="ECO:0000256" key="1">
    <source>
        <dbReference type="ARBA" id="ARBA00022741"/>
    </source>
</evidence>
<comment type="caution">
    <text evidence="4">The sequence shown here is derived from an EMBL/GenBank/DDBJ whole genome shotgun (WGS) entry which is preliminary data.</text>
</comment>
<accession>A0A3S3P314</accession>
<dbReference type="GO" id="GO:0000794">
    <property type="term" value="C:condensed nuclear chromosome"/>
    <property type="evidence" value="ECO:0007669"/>
    <property type="project" value="TreeGrafter"/>
</dbReference>
<dbReference type="InterPro" id="IPR020588">
    <property type="entry name" value="RecA_ATP-bd"/>
</dbReference>
<proteinExistence type="predicted"/>
<dbReference type="Gene3D" id="1.10.150.20">
    <property type="entry name" value="5' to 3' exonuclease, C-terminal subdomain"/>
    <property type="match status" value="1"/>
</dbReference>
<dbReference type="Proteomes" id="UP000285301">
    <property type="component" value="Unassembled WGS sequence"/>
</dbReference>
<dbReference type="PANTHER" id="PTHR22942:SF30">
    <property type="entry name" value="MEIOTIC RECOMBINATION PROTEIN DMC1_LIM15 HOMOLOG"/>
    <property type="match status" value="1"/>
</dbReference>
<dbReference type="InterPro" id="IPR027417">
    <property type="entry name" value="P-loop_NTPase"/>
</dbReference>
<sequence>MSKSMDQSLRDDFEFDIDDDECFFQDIDLLQTQGKCLPFSTYFDNGLSEVKVEKIIEAAVKLSPNLEFKTGLQVVEKRKSVFKISTGSDHLNKLLGGGIERMAITEVFGEFRTGKTQLSDTLCVTCQLTNDSYSGGKAVFIDTENTFRPDRVSVEICLLILLGLNVFSDSHCQPNRVLEN</sequence>
<organism evidence="4 5">
    <name type="scientific">Dinothrombium tinctorium</name>
    <dbReference type="NCBI Taxonomy" id="1965070"/>
    <lineage>
        <taxon>Eukaryota</taxon>
        <taxon>Metazoa</taxon>
        <taxon>Ecdysozoa</taxon>
        <taxon>Arthropoda</taxon>
        <taxon>Chelicerata</taxon>
        <taxon>Arachnida</taxon>
        <taxon>Acari</taxon>
        <taxon>Acariformes</taxon>
        <taxon>Trombidiformes</taxon>
        <taxon>Prostigmata</taxon>
        <taxon>Anystina</taxon>
        <taxon>Parasitengona</taxon>
        <taxon>Trombidioidea</taxon>
        <taxon>Trombidiidae</taxon>
        <taxon>Dinothrombium</taxon>
    </lineage>
</organism>
<dbReference type="Gene3D" id="3.40.50.300">
    <property type="entry name" value="P-loop containing nucleotide triphosphate hydrolases"/>
    <property type="match status" value="1"/>
</dbReference>
<dbReference type="GO" id="GO:0000150">
    <property type="term" value="F:DNA strand exchange activity"/>
    <property type="evidence" value="ECO:0007669"/>
    <property type="project" value="TreeGrafter"/>
</dbReference>
<dbReference type="GO" id="GO:0140664">
    <property type="term" value="F:ATP-dependent DNA damage sensor activity"/>
    <property type="evidence" value="ECO:0007669"/>
    <property type="project" value="InterPro"/>
</dbReference>
<evidence type="ECO:0000313" key="5">
    <source>
        <dbReference type="Proteomes" id="UP000285301"/>
    </source>
</evidence>
<dbReference type="PANTHER" id="PTHR22942">
    <property type="entry name" value="RECA/RAD51/RADA DNA STRAND-PAIRING FAMILY MEMBER"/>
    <property type="match status" value="1"/>
</dbReference>
<dbReference type="GO" id="GO:0003690">
    <property type="term" value="F:double-stranded DNA binding"/>
    <property type="evidence" value="ECO:0007669"/>
    <property type="project" value="TreeGrafter"/>
</dbReference>
<feature type="domain" description="RecA family profile 1" evidence="3">
    <location>
        <begin position="80"/>
        <end position="180"/>
    </location>
</feature>
<protein>
    <submittedName>
        <fullName evidence="4">Meiotic recombination protein Dmc1-like protein</fullName>
    </submittedName>
</protein>
<gene>
    <name evidence="4" type="ORF">B4U79_12542</name>
</gene>
<dbReference type="STRING" id="1965070.A0A3S3P314"/>
<dbReference type="OrthoDB" id="10251254at2759"/>
<keyword evidence="1" id="KW-0547">Nucleotide-binding</keyword>
<dbReference type="GO" id="GO:0042148">
    <property type="term" value="P:DNA strand invasion"/>
    <property type="evidence" value="ECO:0007669"/>
    <property type="project" value="TreeGrafter"/>
</dbReference>
<dbReference type="GO" id="GO:0005524">
    <property type="term" value="F:ATP binding"/>
    <property type="evidence" value="ECO:0007669"/>
    <property type="project" value="UniProtKB-KW"/>
</dbReference>
<dbReference type="PROSITE" id="PS50162">
    <property type="entry name" value="RECA_2"/>
    <property type="match status" value="1"/>
</dbReference>
<dbReference type="Pfam" id="PF08423">
    <property type="entry name" value="Rad51"/>
    <property type="match status" value="1"/>
</dbReference>
<dbReference type="GO" id="GO:0003697">
    <property type="term" value="F:single-stranded DNA binding"/>
    <property type="evidence" value="ECO:0007669"/>
    <property type="project" value="TreeGrafter"/>
</dbReference>
<dbReference type="GO" id="GO:0000730">
    <property type="term" value="P:DNA recombinase assembly"/>
    <property type="evidence" value="ECO:0007669"/>
    <property type="project" value="TreeGrafter"/>
</dbReference>
<evidence type="ECO:0000256" key="2">
    <source>
        <dbReference type="ARBA" id="ARBA00022840"/>
    </source>
</evidence>
<keyword evidence="2" id="KW-0067">ATP-binding</keyword>
<dbReference type="GO" id="GO:0070192">
    <property type="term" value="P:chromosome organization involved in meiotic cell cycle"/>
    <property type="evidence" value="ECO:0007669"/>
    <property type="project" value="TreeGrafter"/>
</dbReference>
<reference evidence="4 5" key="1">
    <citation type="journal article" date="2018" name="Gigascience">
        <title>Genomes of trombidid mites reveal novel predicted allergens and laterally-transferred genes associated with secondary metabolism.</title>
        <authorList>
            <person name="Dong X."/>
            <person name="Chaisiri K."/>
            <person name="Xia D."/>
            <person name="Armstrong S.D."/>
            <person name="Fang Y."/>
            <person name="Donnelly M.J."/>
            <person name="Kadowaki T."/>
            <person name="McGarry J.W."/>
            <person name="Darby A.C."/>
            <person name="Makepeace B.L."/>
        </authorList>
    </citation>
    <scope>NUCLEOTIDE SEQUENCE [LARGE SCALE GENOMIC DNA]</scope>
    <source>
        <strain evidence="4">UoL-WK</strain>
    </source>
</reference>
<evidence type="ECO:0000313" key="4">
    <source>
        <dbReference type="EMBL" id="RWS04064.1"/>
    </source>
</evidence>
<dbReference type="EMBL" id="NCKU01005894">
    <property type="protein sequence ID" value="RWS04064.1"/>
    <property type="molecule type" value="Genomic_DNA"/>
</dbReference>
<dbReference type="GO" id="GO:0006312">
    <property type="term" value="P:mitotic recombination"/>
    <property type="evidence" value="ECO:0007669"/>
    <property type="project" value="TreeGrafter"/>
</dbReference>